<comment type="caution">
    <text evidence="15">The sequence shown here is derived from an EMBL/GenBank/DDBJ whole genome shotgun (WGS) entry which is preliminary data.</text>
</comment>
<dbReference type="InterPro" id="IPR006369">
    <property type="entry name" value="Protohaem_IX_farnesylTrfase"/>
</dbReference>
<reference evidence="15" key="1">
    <citation type="submission" date="2023-07" db="EMBL/GenBank/DDBJ databases">
        <title>Sequencing the genomes of 1000 actinobacteria strains.</title>
        <authorList>
            <person name="Klenk H.-P."/>
        </authorList>
    </citation>
    <scope>NUCLEOTIDE SEQUENCE</scope>
    <source>
        <strain evidence="15">DSM 13988</strain>
    </source>
</reference>
<evidence type="ECO:0000256" key="10">
    <source>
        <dbReference type="ARBA" id="ARBA00030253"/>
    </source>
</evidence>
<dbReference type="PROSITE" id="PS00943">
    <property type="entry name" value="UBIA"/>
    <property type="match status" value="1"/>
</dbReference>
<dbReference type="EMBL" id="JAVDUI010000001">
    <property type="protein sequence ID" value="MDR6891152.1"/>
    <property type="molecule type" value="Genomic_DNA"/>
</dbReference>
<dbReference type="PANTHER" id="PTHR43448:SF7">
    <property type="entry name" value="4-HYDROXYBENZOATE SOLANESYLTRANSFERASE"/>
    <property type="match status" value="1"/>
</dbReference>
<evidence type="ECO:0000256" key="8">
    <source>
        <dbReference type="ARBA" id="ARBA00023133"/>
    </source>
</evidence>
<gene>
    <name evidence="14" type="primary">ctaB</name>
    <name evidence="15" type="ORF">J2S35_000092</name>
</gene>
<evidence type="ECO:0000256" key="4">
    <source>
        <dbReference type="ARBA" id="ARBA00022475"/>
    </source>
</evidence>
<dbReference type="HAMAP" id="MF_00154">
    <property type="entry name" value="CyoE_CtaB"/>
    <property type="match status" value="1"/>
</dbReference>
<dbReference type="PANTHER" id="PTHR43448">
    <property type="entry name" value="PROTOHEME IX FARNESYLTRANSFERASE, MITOCHONDRIAL"/>
    <property type="match status" value="1"/>
</dbReference>
<evidence type="ECO:0000256" key="14">
    <source>
        <dbReference type="HAMAP-Rule" id="MF_00154"/>
    </source>
</evidence>
<feature type="transmembrane region" description="Helical" evidence="14">
    <location>
        <begin position="182"/>
        <end position="202"/>
    </location>
</feature>
<dbReference type="AlphaFoldDB" id="A0AAE3YEA5"/>
<feature type="transmembrane region" description="Helical" evidence="14">
    <location>
        <begin position="289"/>
        <end position="307"/>
    </location>
</feature>
<organism evidence="15 16">
    <name type="scientific">Falsarthrobacter nasiphocae</name>
    <dbReference type="NCBI Taxonomy" id="189863"/>
    <lineage>
        <taxon>Bacteria</taxon>
        <taxon>Bacillati</taxon>
        <taxon>Actinomycetota</taxon>
        <taxon>Actinomycetes</taxon>
        <taxon>Micrococcales</taxon>
        <taxon>Micrococcaceae</taxon>
        <taxon>Falsarthrobacter</taxon>
    </lineage>
</organism>
<feature type="transmembrane region" description="Helical" evidence="14">
    <location>
        <begin position="157"/>
        <end position="176"/>
    </location>
</feature>
<feature type="transmembrane region" description="Helical" evidence="14">
    <location>
        <begin position="36"/>
        <end position="55"/>
    </location>
</feature>
<evidence type="ECO:0000313" key="16">
    <source>
        <dbReference type="Proteomes" id="UP001247307"/>
    </source>
</evidence>
<comment type="similarity">
    <text evidence="14">Belongs to the UbiA prenyltransferase family. Protoheme IX farnesyltransferase subfamily.</text>
</comment>
<keyword evidence="9 14" id="KW-0472">Membrane</keyword>
<comment type="miscellaneous">
    <text evidence="14">Carbon 2 of the heme B porphyrin ring is defined according to the Fischer nomenclature.</text>
</comment>
<evidence type="ECO:0000256" key="13">
    <source>
        <dbReference type="ARBA" id="ARBA00047690"/>
    </source>
</evidence>
<protein>
    <recommendedName>
        <fullName evidence="11 14">Protoheme IX farnesyltransferase</fullName>
        <ecNumber evidence="3 14">2.5.1.141</ecNumber>
    </recommendedName>
    <alternativeName>
        <fullName evidence="12 14">Heme B farnesyltransferase</fullName>
    </alternativeName>
    <alternativeName>
        <fullName evidence="10 14">Heme O synthase</fullName>
    </alternativeName>
</protein>
<evidence type="ECO:0000256" key="7">
    <source>
        <dbReference type="ARBA" id="ARBA00022989"/>
    </source>
</evidence>
<dbReference type="NCBIfam" id="TIGR01473">
    <property type="entry name" value="cyoE_ctaB"/>
    <property type="match status" value="1"/>
</dbReference>
<keyword evidence="7 14" id="KW-1133">Transmembrane helix</keyword>
<evidence type="ECO:0000256" key="6">
    <source>
        <dbReference type="ARBA" id="ARBA00022692"/>
    </source>
</evidence>
<comment type="catalytic activity">
    <reaction evidence="13 14">
        <text>heme b + (2E,6E)-farnesyl diphosphate + H2O = Fe(II)-heme o + diphosphate</text>
        <dbReference type="Rhea" id="RHEA:28070"/>
        <dbReference type="ChEBI" id="CHEBI:15377"/>
        <dbReference type="ChEBI" id="CHEBI:33019"/>
        <dbReference type="ChEBI" id="CHEBI:60344"/>
        <dbReference type="ChEBI" id="CHEBI:60530"/>
        <dbReference type="ChEBI" id="CHEBI:175763"/>
        <dbReference type="EC" id="2.5.1.141"/>
    </reaction>
</comment>
<dbReference type="EC" id="2.5.1.141" evidence="3 14"/>
<dbReference type="Gene3D" id="1.10.357.140">
    <property type="entry name" value="UbiA prenyltransferase"/>
    <property type="match status" value="1"/>
</dbReference>
<name>A0AAE3YEA5_9MICC</name>
<dbReference type="FunFam" id="1.10.357.140:FF:000001">
    <property type="entry name" value="Protoheme IX farnesyltransferase"/>
    <property type="match status" value="1"/>
</dbReference>
<evidence type="ECO:0000256" key="9">
    <source>
        <dbReference type="ARBA" id="ARBA00023136"/>
    </source>
</evidence>
<comment type="function">
    <text evidence="14">Converts heme B (protoheme IX) to heme O by substitution of the vinyl group on carbon 2 of heme B porphyrin ring with a hydroxyethyl farnesyl side group.</text>
</comment>
<feature type="transmembrane region" description="Helical" evidence="14">
    <location>
        <begin position="223"/>
        <end position="246"/>
    </location>
</feature>
<sequence length="317" mass="34261">MHVAISQPAKPRVETAEEPVWRRKAKAYISLTKPQVVELLLVTTLPTMIFALGGMPPWTVILATMVGGAFAAGSASAFNCYLDRDIDKLMHRTERRPLVTGELTPRQAFVFASVLGVLAIAILAVGANALAAWLGVAAIFFYVVIYTMILKRRTSQNIIWGGAAGCFPVLIAWAAATGTLAPGAWVLFLVIFLWTPPHYWPLSMKYGEDYRNADVPMLGAFAGGRIVSAQVVLYAWATVICSLLLVPVAGAGWLYGIAALASGGWFLYKSHRLRSLAVSERMTNGSAMSVFHGSIVYLSVLFLALALDPFATRLLGL</sequence>
<feature type="transmembrane region" description="Helical" evidence="14">
    <location>
        <begin position="103"/>
        <end position="124"/>
    </location>
</feature>
<keyword evidence="4 14" id="KW-1003">Cell membrane</keyword>
<comment type="subcellular location">
    <subcellularLocation>
        <location evidence="1 14">Cell membrane</location>
        <topology evidence="1 14">Multi-pass membrane protein</topology>
    </subcellularLocation>
</comment>
<dbReference type="InterPro" id="IPR044878">
    <property type="entry name" value="UbiA_sf"/>
</dbReference>
<dbReference type="Pfam" id="PF01040">
    <property type="entry name" value="UbiA"/>
    <property type="match status" value="1"/>
</dbReference>
<keyword evidence="5 14" id="KW-0808">Transferase</keyword>
<proteinExistence type="inferred from homology"/>
<dbReference type="Proteomes" id="UP001247307">
    <property type="component" value="Unassembled WGS sequence"/>
</dbReference>
<dbReference type="GO" id="GO:0008495">
    <property type="term" value="F:protoheme IX farnesyltransferase activity"/>
    <property type="evidence" value="ECO:0007669"/>
    <property type="project" value="UniProtKB-UniRule"/>
</dbReference>
<accession>A0AAE3YEA5</accession>
<evidence type="ECO:0000256" key="1">
    <source>
        <dbReference type="ARBA" id="ARBA00004651"/>
    </source>
</evidence>
<evidence type="ECO:0000256" key="5">
    <source>
        <dbReference type="ARBA" id="ARBA00022679"/>
    </source>
</evidence>
<feature type="transmembrane region" description="Helical" evidence="14">
    <location>
        <begin position="252"/>
        <end position="268"/>
    </location>
</feature>
<evidence type="ECO:0000256" key="11">
    <source>
        <dbReference type="ARBA" id="ARBA00040810"/>
    </source>
</evidence>
<dbReference type="GO" id="GO:0048034">
    <property type="term" value="P:heme O biosynthetic process"/>
    <property type="evidence" value="ECO:0007669"/>
    <property type="project" value="UniProtKB-UniRule"/>
</dbReference>
<dbReference type="InterPro" id="IPR030470">
    <property type="entry name" value="UbiA_prenylTrfase_CS"/>
</dbReference>
<keyword evidence="16" id="KW-1185">Reference proteome</keyword>
<evidence type="ECO:0000256" key="3">
    <source>
        <dbReference type="ARBA" id="ARBA00012292"/>
    </source>
</evidence>
<evidence type="ECO:0000256" key="2">
    <source>
        <dbReference type="ARBA" id="ARBA00004919"/>
    </source>
</evidence>
<feature type="transmembrane region" description="Helical" evidence="14">
    <location>
        <begin position="130"/>
        <end position="150"/>
    </location>
</feature>
<evidence type="ECO:0000313" key="15">
    <source>
        <dbReference type="EMBL" id="MDR6891152.1"/>
    </source>
</evidence>
<evidence type="ECO:0000256" key="12">
    <source>
        <dbReference type="ARBA" id="ARBA00042475"/>
    </source>
</evidence>
<dbReference type="InterPro" id="IPR000537">
    <property type="entry name" value="UbiA_prenyltransferase"/>
</dbReference>
<keyword evidence="6 14" id="KW-0812">Transmembrane</keyword>
<dbReference type="NCBIfam" id="NF003349">
    <property type="entry name" value="PRK04375.1-2"/>
    <property type="match status" value="1"/>
</dbReference>
<dbReference type="CDD" id="cd13957">
    <property type="entry name" value="PT_UbiA_Cox10"/>
    <property type="match status" value="1"/>
</dbReference>
<dbReference type="GO" id="GO:0005886">
    <property type="term" value="C:plasma membrane"/>
    <property type="evidence" value="ECO:0007669"/>
    <property type="project" value="UniProtKB-SubCell"/>
</dbReference>
<comment type="pathway">
    <text evidence="2 14">Porphyrin-containing compound metabolism; heme O biosynthesis; heme O from protoheme: step 1/1.</text>
</comment>
<keyword evidence="8 14" id="KW-0350">Heme biosynthesis</keyword>
<feature type="transmembrane region" description="Helical" evidence="14">
    <location>
        <begin position="61"/>
        <end position="82"/>
    </location>
</feature>